<dbReference type="AlphaFoldDB" id="A0A0F9I0T1"/>
<name>A0A0F9I0T1_9ZZZZ</name>
<reference evidence="1" key="1">
    <citation type="journal article" date="2015" name="Nature">
        <title>Complex archaea that bridge the gap between prokaryotes and eukaryotes.</title>
        <authorList>
            <person name="Spang A."/>
            <person name="Saw J.H."/>
            <person name="Jorgensen S.L."/>
            <person name="Zaremba-Niedzwiedzka K."/>
            <person name="Martijn J."/>
            <person name="Lind A.E."/>
            <person name="van Eijk R."/>
            <person name="Schleper C."/>
            <person name="Guy L."/>
            <person name="Ettema T.J."/>
        </authorList>
    </citation>
    <scope>NUCLEOTIDE SEQUENCE</scope>
</reference>
<dbReference type="EMBL" id="LAZR01013586">
    <property type="protein sequence ID" value="KKM21271.1"/>
    <property type="molecule type" value="Genomic_DNA"/>
</dbReference>
<accession>A0A0F9I0T1</accession>
<organism evidence="1">
    <name type="scientific">marine sediment metagenome</name>
    <dbReference type="NCBI Taxonomy" id="412755"/>
    <lineage>
        <taxon>unclassified sequences</taxon>
        <taxon>metagenomes</taxon>
        <taxon>ecological metagenomes</taxon>
    </lineage>
</organism>
<proteinExistence type="predicted"/>
<evidence type="ECO:0000313" key="1">
    <source>
        <dbReference type="EMBL" id="KKM21271.1"/>
    </source>
</evidence>
<protein>
    <submittedName>
        <fullName evidence="1">Uncharacterized protein</fullName>
    </submittedName>
</protein>
<comment type="caution">
    <text evidence="1">The sequence shown here is derived from an EMBL/GenBank/DDBJ whole genome shotgun (WGS) entry which is preliminary data.</text>
</comment>
<sequence length="103" mass="11990">MGPNGNADIVQFNYGSRLNDWIISTLKSKVCTEGAQNRRRIMQVKLSKEFKECFAWWPMYTNVGKGSGTVVWLEFVYRRWNTYAGRIETITVDDHESFMQEGV</sequence>
<gene>
    <name evidence="1" type="ORF">LCGC14_1637150</name>
</gene>